<name>A0A1H3KJG0_9EURY</name>
<dbReference type="InterPro" id="IPR036388">
    <property type="entry name" value="WH-like_DNA-bd_sf"/>
</dbReference>
<evidence type="ECO:0000313" key="2">
    <source>
        <dbReference type="Proteomes" id="UP000199079"/>
    </source>
</evidence>
<dbReference type="RefSeq" id="WP_092733083.1">
    <property type="nucleotide sequence ID" value="NZ_FNPC01000006.1"/>
</dbReference>
<accession>A0A1H3KJG0</accession>
<dbReference type="Gene3D" id="1.10.10.10">
    <property type="entry name" value="Winged helix-like DNA-binding domain superfamily/Winged helix DNA-binding domain"/>
    <property type="match status" value="1"/>
</dbReference>
<gene>
    <name evidence="1" type="ORF">SAMN05216564_10645</name>
</gene>
<dbReference type="EMBL" id="FNPC01000006">
    <property type="protein sequence ID" value="SDY52287.1"/>
    <property type="molecule type" value="Genomic_DNA"/>
</dbReference>
<dbReference type="AlphaFoldDB" id="A0A1H3KJG0"/>
<evidence type="ECO:0000313" key="1">
    <source>
        <dbReference type="EMBL" id="SDY52287.1"/>
    </source>
</evidence>
<protein>
    <submittedName>
        <fullName evidence="1">Uncharacterized protein</fullName>
    </submittedName>
</protein>
<keyword evidence="2" id="KW-1185">Reference proteome</keyword>
<organism evidence="1 2">
    <name type="scientific">Halopenitus persicus</name>
    <dbReference type="NCBI Taxonomy" id="1048396"/>
    <lineage>
        <taxon>Archaea</taxon>
        <taxon>Methanobacteriati</taxon>
        <taxon>Methanobacteriota</taxon>
        <taxon>Stenosarchaea group</taxon>
        <taxon>Halobacteria</taxon>
        <taxon>Halobacteriales</taxon>
        <taxon>Haloferacaceae</taxon>
        <taxon>Halopenitus</taxon>
    </lineage>
</organism>
<dbReference type="Proteomes" id="UP000199079">
    <property type="component" value="Unassembled WGS sequence"/>
</dbReference>
<proteinExistence type="predicted"/>
<sequence>MGYDKKPADDEIVTFLKSIDYAARPAEISQETDYSQNYVTKRCRVMWEYDVLRREQGRYIVGHDIPGLDSPVVLPEDRDSLLEIVTSVAPDRVSEVHSKSADEIRSFIRDELATDTYPLGNRKVSYASA</sequence>
<reference evidence="2" key="1">
    <citation type="submission" date="2016-10" db="EMBL/GenBank/DDBJ databases">
        <authorList>
            <person name="Varghese N."/>
            <person name="Submissions S."/>
        </authorList>
    </citation>
    <scope>NUCLEOTIDE SEQUENCE [LARGE SCALE GENOMIC DNA]</scope>
    <source>
        <strain evidence="2">DC30,IBRC 10041,KCTC 4046</strain>
    </source>
</reference>